<protein>
    <submittedName>
        <fullName evidence="2">Uncharacterized protein</fullName>
    </submittedName>
</protein>
<feature type="region of interest" description="Disordered" evidence="1">
    <location>
        <begin position="57"/>
        <end position="96"/>
    </location>
</feature>
<name>A0AAD3XZC2_NEPGR</name>
<dbReference type="EMBL" id="BSYO01000023">
    <property type="protein sequence ID" value="GMH21526.1"/>
    <property type="molecule type" value="Genomic_DNA"/>
</dbReference>
<organism evidence="2 3">
    <name type="scientific">Nepenthes gracilis</name>
    <name type="common">Slender pitcher plant</name>
    <dbReference type="NCBI Taxonomy" id="150966"/>
    <lineage>
        <taxon>Eukaryota</taxon>
        <taxon>Viridiplantae</taxon>
        <taxon>Streptophyta</taxon>
        <taxon>Embryophyta</taxon>
        <taxon>Tracheophyta</taxon>
        <taxon>Spermatophyta</taxon>
        <taxon>Magnoliopsida</taxon>
        <taxon>eudicotyledons</taxon>
        <taxon>Gunneridae</taxon>
        <taxon>Pentapetalae</taxon>
        <taxon>Caryophyllales</taxon>
        <taxon>Nepenthaceae</taxon>
        <taxon>Nepenthes</taxon>
    </lineage>
</organism>
<gene>
    <name evidence="2" type="ORF">Nepgr_023368</name>
</gene>
<dbReference type="Proteomes" id="UP001279734">
    <property type="component" value="Unassembled WGS sequence"/>
</dbReference>
<comment type="caution">
    <text evidence="2">The sequence shown here is derived from an EMBL/GenBank/DDBJ whole genome shotgun (WGS) entry which is preliminary data.</text>
</comment>
<evidence type="ECO:0000313" key="3">
    <source>
        <dbReference type="Proteomes" id="UP001279734"/>
    </source>
</evidence>
<sequence length="96" mass="10413">MYPTKIGSPHTTTKVKARQLTWGTSIPRGVEATGNLAGRNKLSPNWEGPFLVSTVLQNGAYKPPGGPENRFHERGTQPTSDVTSNSEPRLPDLNCP</sequence>
<feature type="compositionally biased region" description="Polar residues" evidence="1">
    <location>
        <begin position="76"/>
        <end position="87"/>
    </location>
</feature>
<reference evidence="2" key="1">
    <citation type="submission" date="2023-05" db="EMBL/GenBank/DDBJ databases">
        <title>Nepenthes gracilis genome sequencing.</title>
        <authorList>
            <person name="Fukushima K."/>
        </authorList>
    </citation>
    <scope>NUCLEOTIDE SEQUENCE</scope>
    <source>
        <strain evidence="2">SING2019-196</strain>
    </source>
</reference>
<evidence type="ECO:0000256" key="1">
    <source>
        <dbReference type="SAM" id="MobiDB-lite"/>
    </source>
</evidence>
<evidence type="ECO:0000313" key="2">
    <source>
        <dbReference type="EMBL" id="GMH21526.1"/>
    </source>
</evidence>
<accession>A0AAD3XZC2</accession>
<keyword evidence="3" id="KW-1185">Reference proteome</keyword>
<proteinExistence type="predicted"/>
<dbReference type="AlphaFoldDB" id="A0AAD3XZC2"/>